<feature type="transmembrane region" description="Helical" evidence="1">
    <location>
        <begin position="12"/>
        <end position="33"/>
    </location>
</feature>
<keyword evidence="4" id="KW-1185">Reference proteome</keyword>
<dbReference type="EMBL" id="CAXDID020000351">
    <property type="protein sequence ID" value="CAL6081187.1"/>
    <property type="molecule type" value="Genomic_DNA"/>
</dbReference>
<dbReference type="AlphaFoldDB" id="A0AA86U6C6"/>
<dbReference type="Proteomes" id="UP001642409">
    <property type="component" value="Unassembled WGS sequence"/>
</dbReference>
<organism evidence="2">
    <name type="scientific">Hexamita inflata</name>
    <dbReference type="NCBI Taxonomy" id="28002"/>
    <lineage>
        <taxon>Eukaryota</taxon>
        <taxon>Metamonada</taxon>
        <taxon>Diplomonadida</taxon>
        <taxon>Hexamitidae</taxon>
        <taxon>Hexamitinae</taxon>
        <taxon>Hexamita</taxon>
    </lineage>
</organism>
<feature type="transmembrane region" description="Helical" evidence="1">
    <location>
        <begin position="53"/>
        <end position="82"/>
    </location>
</feature>
<gene>
    <name evidence="2" type="ORF">HINF_LOCUS30374</name>
    <name evidence="3" type="ORF">HINF_LOCUS60222</name>
</gene>
<evidence type="ECO:0000313" key="4">
    <source>
        <dbReference type="Proteomes" id="UP001642409"/>
    </source>
</evidence>
<accession>A0AA86U6C6</accession>
<reference evidence="3 4" key="2">
    <citation type="submission" date="2024-07" db="EMBL/GenBank/DDBJ databases">
        <authorList>
            <person name="Akdeniz Z."/>
        </authorList>
    </citation>
    <scope>NUCLEOTIDE SEQUENCE [LARGE SCALE GENOMIC DNA]</scope>
</reference>
<dbReference type="EMBL" id="CATOUU010000706">
    <property type="protein sequence ID" value="CAI9942729.1"/>
    <property type="molecule type" value="Genomic_DNA"/>
</dbReference>
<keyword evidence="1" id="KW-0812">Transmembrane</keyword>
<evidence type="ECO:0000313" key="3">
    <source>
        <dbReference type="EMBL" id="CAL6081187.1"/>
    </source>
</evidence>
<reference evidence="2" key="1">
    <citation type="submission" date="2023-06" db="EMBL/GenBank/DDBJ databases">
        <authorList>
            <person name="Kurt Z."/>
        </authorList>
    </citation>
    <scope>NUCLEOTIDE SEQUENCE</scope>
</reference>
<comment type="caution">
    <text evidence="2">The sequence shown here is derived from an EMBL/GenBank/DDBJ whole genome shotgun (WGS) entry which is preliminary data.</text>
</comment>
<protein>
    <submittedName>
        <fullName evidence="3">Hypothetical_protein</fullName>
    </submittedName>
</protein>
<evidence type="ECO:0000313" key="2">
    <source>
        <dbReference type="EMBL" id="CAI9942729.1"/>
    </source>
</evidence>
<evidence type="ECO:0000256" key="1">
    <source>
        <dbReference type="SAM" id="Phobius"/>
    </source>
</evidence>
<name>A0AA86U6C6_9EUKA</name>
<keyword evidence="1" id="KW-1133">Transmembrane helix</keyword>
<keyword evidence="1" id="KW-0472">Membrane</keyword>
<proteinExistence type="predicted"/>
<sequence length="127" mass="14555">MKSKYSCLITGFCFMFLTLFIGGITIMCIPTEYDYPVYRTDNNGLDYWYTSDSIYLNIGIGLFMTIVGLFGFLISCCFACALRPEKASEVSVKQQVVQQPQMIQYAGPQQYQQQIQYIPTLPMMKVM</sequence>